<dbReference type="EMBL" id="JAHRHJ020000002">
    <property type="protein sequence ID" value="KAH9325277.1"/>
    <property type="molecule type" value="Genomic_DNA"/>
</dbReference>
<comment type="similarity">
    <text evidence="2">Belongs to the peptidase M50B family.</text>
</comment>
<evidence type="ECO:0000313" key="13">
    <source>
        <dbReference type="EMBL" id="KAH9325277.1"/>
    </source>
</evidence>
<keyword evidence="3" id="KW-0150">Chloroplast</keyword>
<evidence type="ECO:0000256" key="3">
    <source>
        <dbReference type="ARBA" id="ARBA00022528"/>
    </source>
</evidence>
<proteinExistence type="inferred from homology"/>
<evidence type="ECO:0000256" key="4">
    <source>
        <dbReference type="ARBA" id="ARBA00022640"/>
    </source>
</evidence>
<keyword evidence="11" id="KW-0472">Membrane</keyword>
<evidence type="ECO:0000256" key="6">
    <source>
        <dbReference type="ARBA" id="ARBA00022692"/>
    </source>
</evidence>
<feature type="region of interest" description="Disordered" evidence="12">
    <location>
        <begin position="64"/>
        <end position="127"/>
    </location>
</feature>
<comment type="caution">
    <text evidence="13">The sequence shown here is derived from an EMBL/GenBank/DDBJ whole genome shotgun (WGS) entry which is preliminary data.</text>
</comment>
<evidence type="ECO:0000256" key="2">
    <source>
        <dbReference type="ARBA" id="ARBA00007931"/>
    </source>
</evidence>
<feature type="compositionally biased region" description="Polar residues" evidence="12">
    <location>
        <begin position="82"/>
        <end position="96"/>
    </location>
</feature>
<sequence>MAISLNLASNLVAPFANCNRPWNHNNNSNAKISSNVATVRAWKQRLIFICNTFQRRRPRIACSALNEDDNDQEGRDPDDSSQKTPPSASSDENSIVNIEMEQDNIVASKVTSGSPLPGVKPPNEPIKIPKETLDLLRDQVFGFDTFFVTGQEPYE</sequence>
<dbReference type="GO" id="GO:0031969">
    <property type="term" value="C:chloroplast membrane"/>
    <property type="evidence" value="ECO:0007669"/>
    <property type="project" value="UniProtKB-SubCell"/>
</dbReference>
<keyword evidence="4" id="KW-0934">Plastid</keyword>
<feature type="compositionally biased region" description="Basic and acidic residues" evidence="12">
    <location>
        <begin position="72"/>
        <end position="81"/>
    </location>
</feature>
<name>A0AA38GNS9_TAXCH</name>
<organism evidence="13 14">
    <name type="scientific">Taxus chinensis</name>
    <name type="common">Chinese yew</name>
    <name type="synonym">Taxus wallichiana var. chinensis</name>
    <dbReference type="NCBI Taxonomy" id="29808"/>
    <lineage>
        <taxon>Eukaryota</taxon>
        <taxon>Viridiplantae</taxon>
        <taxon>Streptophyta</taxon>
        <taxon>Embryophyta</taxon>
        <taxon>Tracheophyta</taxon>
        <taxon>Spermatophyta</taxon>
        <taxon>Pinopsida</taxon>
        <taxon>Pinidae</taxon>
        <taxon>Conifers II</taxon>
        <taxon>Cupressales</taxon>
        <taxon>Taxaceae</taxon>
        <taxon>Taxus</taxon>
    </lineage>
</organism>
<dbReference type="PANTHER" id="PTHR31412:SF5">
    <property type="entry name" value="ZINC METALLOPROTEASE EGY2, CHLOROPLASTIC-RELATED"/>
    <property type="match status" value="1"/>
</dbReference>
<reference evidence="13 14" key="1">
    <citation type="journal article" date="2021" name="Nat. Plants">
        <title>The Taxus genome provides insights into paclitaxel biosynthesis.</title>
        <authorList>
            <person name="Xiong X."/>
            <person name="Gou J."/>
            <person name="Liao Q."/>
            <person name="Li Y."/>
            <person name="Zhou Q."/>
            <person name="Bi G."/>
            <person name="Li C."/>
            <person name="Du R."/>
            <person name="Wang X."/>
            <person name="Sun T."/>
            <person name="Guo L."/>
            <person name="Liang H."/>
            <person name="Lu P."/>
            <person name="Wu Y."/>
            <person name="Zhang Z."/>
            <person name="Ro D.K."/>
            <person name="Shang Y."/>
            <person name="Huang S."/>
            <person name="Yan J."/>
        </authorList>
    </citation>
    <scope>NUCLEOTIDE SEQUENCE [LARGE SCALE GENOMIC DNA]</scope>
    <source>
        <strain evidence="13">Ta-2019</strain>
    </source>
</reference>
<comment type="subcellular location">
    <subcellularLocation>
        <location evidence="1">Plastid</location>
        <location evidence="1">Chloroplast membrane</location>
        <topology evidence="1">Multi-pass membrane protein</topology>
    </subcellularLocation>
</comment>
<dbReference type="GO" id="GO:0006508">
    <property type="term" value="P:proteolysis"/>
    <property type="evidence" value="ECO:0007669"/>
    <property type="project" value="UniProtKB-KW"/>
</dbReference>
<feature type="non-terminal residue" evidence="13">
    <location>
        <position position="1"/>
    </location>
</feature>
<evidence type="ECO:0000256" key="7">
    <source>
        <dbReference type="ARBA" id="ARBA00022801"/>
    </source>
</evidence>
<keyword evidence="9" id="KW-1133">Transmembrane helix</keyword>
<keyword evidence="5" id="KW-0645">Protease</keyword>
<keyword evidence="6" id="KW-0812">Transmembrane</keyword>
<evidence type="ECO:0000256" key="10">
    <source>
        <dbReference type="ARBA" id="ARBA00023049"/>
    </source>
</evidence>
<evidence type="ECO:0000256" key="8">
    <source>
        <dbReference type="ARBA" id="ARBA00022946"/>
    </source>
</evidence>
<dbReference type="InterPro" id="IPR044838">
    <property type="entry name" value="EGY1-like"/>
</dbReference>
<keyword evidence="14" id="KW-1185">Reference proteome</keyword>
<dbReference type="Proteomes" id="UP000824469">
    <property type="component" value="Unassembled WGS sequence"/>
</dbReference>
<dbReference type="PANTHER" id="PTHR31412">
    <property type="entry name" value="ZINC METALLOPROTEASE EGY1"/>
    <property type="match status" value="1"/>
</dbReference>
<evidence type="ECO:0000313" key="14">
    <source>
        <dbReference type="Proteomes" id="UP000824469"/>
    </source>
</evidence>
<evidence type="ECO:0000256" key="12">
    <source>
        <dbReference type="SAM" id="MobiDB-lite"/>
    </source>
</evidence>
<evidence type="ECO:0000256" key="11">
    <source>
        <dbReference type="ARBA" id="ARBA00023136"/>
    </source>
</evidence>
<evidence type="ECO:0000256" key="1">
    <source>
        <dbReference type="ARBA" id="ARBA00004508"/>
    </source>
</evidence>
<evidence type="ECO:0000256" key="9">
    <source>
        <dbReference type="ARBA" id="ARBA00022989"/>
    </source>
</evidence>
<dbReference type="AlphaFoldDB" id="A0AA38GNS9"/>
<evidence type="ECO:0000256" key="5">
    <source>
        <dbReference type="ARBA" id="ARBA00022670"/>
    </source>
</evidence>
<keyword evidence="10" id="KW-0482">Metalloprotease</keyword>
<protein>
    <submittedName>
        <fullName evidence="13">Uncharacterized protein</fullName>
    </submittedName>
</protein>
<gene>
    <name evidence="13" type="ORF">KI387_005455</name>
</gene>
<keyword evidence="7" id="KW-0378">Hydrolase</keyword>
<dbReference type="GO" id="GO:0008237">
    <property type="term" value="F:metallopeptidase activity"/>
    <property type="evidence" value="ECO:0007669"/>
    <property type="project" value="UniProtKB-KW"/>
</dbReference>
<accession>A0AA38GNS9</accession>
<keyword evidence="8" id="KW-0809">Transit peptide</keyword>